<sequence length="201" mass="22280">MRVCLAVLASATILLGNTDPVASASQFKLTGVNGADSAKTVEATSDTKRFLLGKHTSENTEERWTLSNNISGNLRRWARANRQQQSNAIPITPQNIDEILEIQKLDAALNPEKAEKLVAAGFLGWLGKADLDQAMSRSMDVKRAVFAKWRNDHVKAKTITELLGRDPAIKKKYAFIPVAYKGYLENKQATRLIGNKRMRGE</sequence>
<reference evidence="7" key="1">
    <citation type="submission" date="2017-03" db="EMBL/GenBank/DDBJ databases">
        <title>Phytopthora megakarya and P. palmivora, two closely related causual agents of cacao black pod achieved similar genome size and gene model numbers by different mechanisms.</title>
        <authorList>
            <person name="Ali S."/>
            <person name="Shao J."/>
            <person name="Larry D.J."/>
            <person name="Kronmiller B."/>
            <person name="Shen D."/>
            <person name="Strem M.D."/>
            <person name="Melnick R.L."/>
            <person name="Guiltinan M.J."/>
            <person name="Tyler B.M."/>
            <person name="Meinhardt L.W."/>
            <person name="Bailey B.A."/>
        </authorList>
    </citation>
    <scope>NUCLEOTIDE SEQUENCE [LARGE SCALE GENOMIC DNA]</scope>
    <source>
        <strain evidence="7">zdho120</strain>
    </source>
</reference>
<comment type="subcellular location">
    <subcellularLocation>
        <location evidence="1 5">Secreted</location>
    </subcellularLocation>
</comment>
<keyword evidence="3 5" id="KW-0964">Secreted</keyword>
<evidence type="ECO:0000313" key="7">
    <source>
        <dbReference type="Proteomes" id="UP000198211"/>
    </source>
</evidence>
<evidence type="ECO:0000256" key="3">
    <source>
        <dbReference type="ARBA" id="ARBA00022525"/>
    </source>
</evidence>
<dbReference type="InterPro" id="IPR031825">
    <property type="entry name" value="RXLR"/>
</dbReference>
<evidence type="ECO:0000256" key="4">
    <source>
        <dbReference type="ARBA" id="ARBA00022729"/>
    </source>
</evidence>
<feature type="signal peptide" evidence="5">
    <location>
        <begin position="1"/>
        <end position="23"/>
    </location>
</feature>
<gene>
    <name evidence="6" type="ORF">PHMEG_00025411</name>
</gene>
<organism evidence="6 7">
    <name type="scientific">Phytophthora megakarya</name>
    <dbReference type="NCBI Taxonomy" id="4795"/>
    <lineage>
        <taxon>Eukaryota</taxon>
        <taxon>Sar</taxon>
        <taxon>Stramenopiles</taxon>
        <taxon>Oomycota</taxon>
        <taxon>Peronosporomycetes</taxon>
        <taxon>Peronosporales</taxon>
        <taxon>Peronosporaceae</taxon>
        <taxon>Phytophthora</taxon>
    </lineage>
</organism>
<dbReference type="Proteomes" id="UP000198211">
    <property type="component" value="Unassembled WGS sequence"/>
</dbReference>
<dbReference type="EMBL" id="NBNE01005839">
    <property type="protein sequence ID" value="OWZ02943.1"/>
    <property type="molecule type" value="Genomic_DNA"/>
</dbReference>
<comment type="function">
    <text evidence="5">Effector that suppresses plant defense responses during pathogen infection.</text>
</comment>
<dbReference type="AlphaFoldDB" id="A0A225VC34"/>
<protein>
    <recommendedName>
        <fullName evidence="5">RxLR effector protein</fullName>
    </recommendedName>
</protein>
<keyword evidence="7" id="KW-1185">Reference proteome</keyword>
<evidence type="ECO:0000256" key="5">
    <source>
        <dbReference type="RuleBase" id="RU367124"/>
    </source>
</evidence>
<keyword evidence="4 5" id="KW-0732">Signal</keyword>
<comment type="domain">
    <text evidence="5">The RxLR-dEER motif acts to carry the protein into the host cell cytoplasm through binding to cell surface phosphatidylinositol-3-phosphate.</text>
</comment>
<feature type="chain" id="PRO_5044970007" description="RxLR effector protein" evidence="5">
    <location>
        <begin position="24"/>
        <end position="201"/>
    </location>
</feature>
<comment type="similarity">
    <text evidence="2 5">Belongs to the RxLR effector family.</text>
</comment>
<comment type="caution">
    <text evidence="6">The sequence shown here is derived from an EMBL/GenBank/DDBJ whole genome shotgun (WGS) entry which is preliminary data.</text>
</comment>
<accession>A0A225VC34</accession>
<dbReference type="Pfam" id="PF16810">
    <property type="entry name" value="RXLR"/>
    <property type="match status" value="1"/>
</dbReference>
<evidence type="ECO:0000256" key="2">
    <source>
        <dbReference type="ARBA" id="ARBA00010400"/>
    </source>
</evidence>
<evidence type="ECO:0000256" key="1">
    <source>
        <dbReference type="ARBA" id="ARBA00004613"/>
    </source>
</evidence>
<name>A0A225VC34_9STRA</name>
<evidence type="ECO:0000313" key="6">
    <source>
        <dbReference type="EMBL" id="OWZ02943.1"/>
    </source>
</evidence>
<dbReference type="OrthoDB" id="124761at2759"/>
<proteinExistence type="inferred from homology"/>